<dbReference type="Pfam" id="PF00861">
    <property type="entry name" value="Ribosomal_L18p"/>
    <property type="match status" value="1"/>
</dbReference>
<protein>
    <recommendedName>
        <fullName evidence="6 7">Large ribosomal subunit protein uL18</fullName>
    </recommendedName>
</protein>
<dbReference type="GO" id="GO:0006412">
    <property type="term" value="P:translation"/>
    <property type="evidence" value="ECO:0007669"/>
    <property type="project" value="UniProtKB-UniRule"/>
</dbReference>
<keyword evidence="2 7" id="KW-0699">rRNA-binding</keyword>
<dbReference type="HAMAP" id="MF_01337_B">
    <property type="entry name" value="Ribosomal_uL18_B"/>
    <property type="match status" value="1"/>
</dbReference>
<gene>
    <name evidence="7 8" type="primary">rplR</name>
    <name evidence="8" type="ORF">XU08_C0001G0098</name>
</gene>
<sequence length="114" mass="12718">MINKNDSQREKRIRRGRSRIFGTAQRPRLSVFRSGKHIYAQLIDDEKGATLVSAADLTLQSGQKSERASAVGKELAEKALKAKIKKVVFDRRGYAYHGRVRMVAEGARAGGLDF</sequence>
<dbReference type="FunFam" id="3.30.420.100:FF:000001">
    <property type="entry name" value="50S ribosomal protein L18"/>
    <property type="match status" value="1"/>
</dbReference>
<organism evidence="8 9">
    <name type="scientific">candidate division WWE3 bacterium CSP1-7</name>
    <dbReference type="NCBI Taxonomy" id="1576480"/>
    <lineage>
        <taxon>Bacteria</taxon>
        <taxon>Katanobacteria</taxon>
    </lineage>
</organism>
<dbReference type="InterPro" id="IPR057268">
    <property type="entry name" value="Ribosomal_L18"/>
</dbReference>
<dbReference type="InterPro" id="IPR005484">
    <property type="entry name" value="Ribosomal_uL18_bac/plant/anim"/>
</dbReference>
<dbReference type="CDD" id="cd00432">
    <property type="entry name" value="Ribosomal_L18_L5e"/>
    <property type="match status" value="1"/>
</dbReference>
<dbReference type="PANTHER" id="PTHR12899">
    <property type="entry name" value="39S RIBOSOMAL PROTEIN L18, MITOCHONDRIAL"/>
    <property type="match status" value="1"/>
</dbReference>
<keyword evidence="3 7" id="KW-0694">RNA-binding</keyword>
<evidence type="ECO:0000256" key="7">
    <source>
        <dbReference type="HAMAP-Rule" id="MF_01337"/>
    </source>
</evidence>
<dbReference type="GO" id="GO:0003735">
    <property type="term" value="F:structural constituent of ribosome"/>
    <property type="evidence" value="ECO:0007669"/>
    <property type="project" value="InterPro"/>
</dbReference>
<dbReference type="GO" id="GO:0022625">
    <property type="term" value="C:cytosolic large ribosomal subunit"/>
    <property type="evidence" value="ECO:0007669"/>
    <property type="project" value="TreeGrafter"/>
</dbReference>
<dbReference type="Proteomes" id="UP000051297">
    <property type="component" value="Unassembled WGS sequence"/>
</dbReference>
<name>A0A0T5ZY03_UNCKA</name>
<reference evidence="8 9" key="1">
    <citation type="submission" date="2015-05" db="EMBL/GenBank/DDBJ databases">
        <title>Critical biogeochemical functions in the subsurface are associated with bacteria from new phyla and little studied lineages.</title>
        <authorList>
            <person name="Hug L.A."/>
            <person name="Thomas B.C."/>
            <person name="Sharon I."/>
            <person name="Brown C.T."/>
            <person name="Sharma R."/>
            <person name="Hettich R.L."/>
            <person name="Wilkins M.J."/>
            <person name="Williams K.H."/>
            <person name="Singh A."/>
            <person name="Banfield J.F."/>
        </authorList>
    </citation>
    <scope>NUCLEOTIDE SEQUENCE [LARGE SCALE GENOMIC DNA]</scope>
    <source>
        <strain evidence="8">CSP1-7</strain>
    </source>
</reference>
<dbReference type="Gene3D" id="3.30.420.100">
    <property type="match status" value="1"/>
</dbReference>
<comment type="subunit">
    <text evidence="7">Part of the 50S ribosomal subunit; part of the 5S rRNA/L5/L18/L25 subcomplex. Contacts the 5S and 23S rRNAs.</text>
</comment>
<comment type="caution">
    <text evidence="8">The sequence shown here is derived from an EMBL/GenBank/DDBJ whole genome shotgun (WGS) entry which is preliminary data.</text>
</comment>
<keyword evidence="5 7" id="KW-0687">Ribonucleoprotein</keyword>
<evidence type="ECO:0000256" key="4">
    <source>
        <dbReference type="ARBA" id="ARBA00022980"/>
    </source>
</evidence>
<dbReference type="InterPro" id="IPR004389">
    <property type="entry name" value="Ribosomal_uL18_bac-type"/>
</dbReference>
<proteinExistence type="inferred from homology"/>
<keyword evidence="4 7" id="KW-0689">Ribosomal protein</keyword>
<evidence type="ECO:0000256" key="5">
    <source>
        <dbReference type="ARBA" id="ARBA00023274"/>
    </source>
</evidence>
<evidence type="ECO:0000256" key="6">
    <source>
        <dbReference type="ARBA" id="ARBA00035197"/>
    </source>
</evidence>
<evidence type="ECO:0000256" key="3">
    <source>
        <dbReference type="ARBA" id="ARBA00022884"/>
    </source>
</evidence>
<dbReference type="EMBL" id="LDXK01000001">
    <property type="protein sequence ID" value="KRT67689.1"/>
    <property type="molecule type" value="Genomic_DNA"/>
</dbReference>
<comment type="similarity">
    <text evidence="1 7">Belongs to the universal ribosomal protein uL18 family.</text>
</comment>
<accession>A0A0T5ZY03</accession>
<evidence type="ECO:0000256" key="2">
    <source>
        <dbReference type="ARBA" id="ARBA00022730"/>
    </source>
</evidence>
<comment type="function">
    <text evidence="7">This is one of the proteins that bind and probably mediate the attachment of the 5S RNA into the large ribosomal subunit, where it forms part of the central protuberance.</text>
</comment>
<dbReference type="PATRIC" id="fig|1576480.3.peg.99"/>
<evidence type="ECO:0000313" key="9">
    <source>
        <dbReference type="Proteomes" id="UP000051297"/>
    </source>
</evidence>
<dbReference type="STRING" id="1576480.XU08_C0001G0098"/>
<dbReference type="AlphaFoldDB" id="A0A0T5ZY03"/>
<dbReference type="SUPFAM" id="SSF53137">
    <property type="entry name" value="Translational machinery components"/>
    <property type="match status" value="1"/>
</dbReference>
<dbReference type="NCBIfam" id="TIGR00060">
    <property type="entry name" value="L18_bact"/>
    <property type="match status" value="1"/>
</dbReference>
<evidence type="ECO:0000256" key="1">
    <source>
        <dbReference type="ARBA" id="ARBA00007116"/>
    </source>
</evidence>
<dbReference type="GO" id="GO:0008097">
    <property type="term" value="F:5S rRNA binding"/>
    <property type="evidence" value="ECO:0007669"/>
    <property type="project" value="TreeGrafter"/>
</dbReference>
<evidence type="ECO:0000313" key="8">
    <source>
        <dbReference type="EMBL" id="KRT67689.1"/>
    </source>
</evidence>
<dbReference type="PANTHER" id="PTHR12899:SF3">
    <property type="entry name" value="LARGE RIBOSOMAL SUBUNIT PROTEIN UL18M"/>
    <property type="match status" value="1"/>
</dbReference>